<dbReference type="SUPFAM" id="SSF52540">
    <property type="entry name" value="P-loop containing nucleoside triphosphate hydrolases"/>
    <property type="match status" value="1"/>
</dbReference>
<dbReference type="Pfam" id="PF00271">
    <property type="entry name" value="Helicase_C"/>
    <property type="match status" value="1"/>
</dbReference>
<dbReference type="SMART" id="SM00847">
    <property type="entry name" value="HA2"/>
    <property type="match status" value="1"/>
</dbReference>
<keyword evidence="4" id="KW-0067">ATP-binding</keyword>
<dbReference type="GO" id="GO:0016787">
    <property type="term" value="F:hydrolase activity"/>
    <property type="evidence" value="ECO:0007669"/>
    <property type="project" value="UniProtKB-KW"/>
</dbReference>
<feature type="domain" description="Helicase ATP-binding" evidence="6">
    <location>
        <begin position="33"/>
        <end position="199"/>
    </location>
</feature>
<accession>A0ABW7FGI0</accession>
<dbReference type="RefSeq" id="WP_394396419.1">
    <property type="nucleotide sequence ID" value="NZ_JBIGHW010000003.1"/>
</dbReference>
<evidence type="ECO:0000256" key="3">
    <source>
        <dbReference type="ARBA" id="ARBA00022806"/>
    </source>
</evidence>
<dbReference type="InterPro" id="IPR011545">
    <property type="entry name" value="DEAD/DEAH_box_helicase_dom"/>
</dbReference>
<evidence type="ECO:0000259" key="7">
    <source>
        <dbReference type="PROSITE" id="PS51194"/>
    </source>
</evidence>
<evidence type="ECO:0000313" key="8">
    <source>
        <dbReference type="EMBL" id="MFG6440342.1"/>
    </source>
</evidence>
<proteinExistence type="predicted"/>
<evidence type="ECO:0000259" key="6">
    <source>
        <dbReference type="PROSITE" id="PS51192"/>
    </source>
</evidence>
<dbReference type="PANTHER" id="PTHR18934">
    <property type="entry name" value="ATP-DEPENDENT RNA HELICASE"/>
    <property type="match status" value="1"/>
</dbReference>
<dbReference type="NCBIfam" id="TIGR01967">
    <property type="entry name" value="DEAH_box_HrpA"/>
    <property type="match status" value="1"/>
</dbReference>
<organism evidence="8 9">
    <name type="scientific">Pelomonas margarita</name>
    <dbReference type="NCBI Taxonomy" id="3299031"/>
    <lineage>
        <taxon>Bacteria</taxon>
        <taxon>Pseudomonadati</taxon>
        <taxon>Pseudomonadota</taxon>
        <taxon>Betaproteobacteria</taxon>
        <taxon>Burkholderiales</taxon>
        <taxon>Sphaerotilaceae</taxon>
        <taxon>Roseateles</taxon>
    </lineage>
</organism>
<dbReference type="Pfam" id="PF21010">
    <property type="entry name" value="HA2_C"/>
    <property type="match status" value="1"/>
</dbReference>
<dbReference type="InterPro" id="IPR001650">
    <property type="entry name" value="Helicase_C-like"/>
</dbReference>
<dbReference type="Pfam" id="PF11898">
    <property type="entry name" value="DUF3418"/>
    <property type="match status" value="2"/>
</dbReference>
<feature type="domain" description="Helicase C-terminal" evidence="7">
    <location>
        <begin position="227"/>
        <end position="394"/>
    </location>
</feature>
<dbReference type="InterPro" id="IPR027417">
    <property type="entry name" value="P-loop_NTPase"/>
</dbReference>
<dbReference type="InterPro" id="IPR024590">
    <property type="entry name" value="HrpA_C"/>
</dbReference>
<dbReference type="Gene3D" id="3.40.50.300">
    <property type="entry name" value="P-loop containing nucleotide triphosphate hydrolases"/>
    <property type="match status" value="2"/>
</dbReference>
<comment type="caution">
    <text evidence="8">The sequence shown here is derived from an EMBL/GenBank/DDBJ whole genome shotgun (WGS) entry which is preliminary data.</text>
</comment>
<keyword evidence="1" id="KW-0547">Nucleotide-binding</keyword>
<keyword evidence="9" id="KW-1185">Reference proteome</keyword>
<dbReference type="EC" id="3.6.4.13" evidence="8"/>
<protein>
    <submittedName>
        <fullName evidence="8">ATP-dependent RNA helicase HrpA</fullName>
        <ecNumber evidence="8">3.6.4.13</ecNumber>
    </submittedName>
</protein>
<dbReference type="GO" id="GO:0003724">
    <property type="term" value="F:RNA helicase activity"/>
    <property type="evidence" value="ECO:0007669"/>
    <property type="project" value="UniProtKB-EC"/>
</dbReference>
<dbReference type="SMART" id="SM00382">
    <property type="entry name" value="AAA"/>
    <property type="match status" value="1"/>
</dbReference>
<dbReference type="PANTHER" id="PTHR18934:SF99">
    <property type="entry name" value="ATP-DEPENDENT RNA HELICASE DHX37-RELATED"/>
    <property type="match status" value="1"/>
</dbReference>
<dbReference type="Pfam" id="PF04408">
    <property type="entry name" value="WHD_HA2"/>
    <property type="match status" value="1"/>
</dbReference>
<evidence type="ECO:0000256" key="5">
    <source>
        <dbReference type="SAM" id="MobiDB-lite"/>
    </source>
</evidence>
<dbReference type="Proteomes" id="UP001606301">
    <property type="component" value="Unassembled WGS sequence"/>
</dbReference>
<evidence type="ECO:0000313" key="9">
    <source>
        <dbReference type="Proteomes" id="UP001606301"/>
    </source>
</evidence>
<dbReference type="EMBL" id="JBIGHW010000003">
    <property type="protein sequence ID" value="MFG6440342.1"/>
    <property type="molecule type" value="Genomic_DNA"/>
</dbReference>
<sequence length="1309" mass="146522">MSSQNLESRSPAPALSISFPESLPVSARRDEIAQAMADHQVVIVCGETGSGKTTQLPKIALAMGRGRLNGGGLIGHTQPRRIAASSVAKRIAEELKTPLGEVVGYKVRFQDRLSKGASVKLMTDGILLAETQSDPLLKAYDTLIIDEAHERSLNIDFLLGYLRELLPRRPDLKIIVTSATIDADRFAKHFESSKGPAPVLMVSGRLFPVEQRYRPFEESREYDLNNAITDAVDELWREGGGDVLVFLPGEREIREAAEALRKHHPPGVDILPLFSRLSEADQNKVFEPHGARRIVLATNVAETSLTVPGIRYVIDPGLARVKRYSYRNKVEQLLIENISQAAANQRAGRCGRVSNGICVRLYSEKEFNERPKFTDPEILRSSLAGVILRMKSLHLGDVERFPFLEAPRPKAIADGYQLLNELGATDEANELTSLGRELSRLPLDPRVGRMILEARTRDALTEVLVIASALSGQDVRDRPQEAAQAADEKHKKFDDEKSEFMGYLKLWKWLGDSKGGEGEHKLSHRKHEALLRENFVSPRRVREWRDVHSQLQTVVAEHGWRLNQSAATYEQIHLSMLAGLLGNIGQKSDDEDWYLGARGIKFYRHPGAHLSKKPGRWIVAAELVDTSRLYGRGLANIEPQWLPPIAGHLIKTQLLEPHWEKKAAEVVALERATLYGIVLYSGKRVNFGRVDAKTAREIFIREGLVNDDLPEDLVRSLPFIAHNRRQIAKVEALEHKSRRQDVLVDDELIYAFYDDKLPAHVYSGATLLKWWRQISEPSARECAGDSPGESSRSWERPGDRLGSKPDAKLLYLSQDELMRHEASGVTSEAFPKVIRLGGVDCAATYLHQPGDARDGLTVTVPIFALNQVSEERAEWLVPGMLAPKVTALLKSLHQKPRARLTPLPDFVAEFIELQPFCQGGLVDTLLRAVRDRSQIAVQRNDFKLEQLPAHLFMNFRVVDEHGRQLGQGRQLAALKAELGGQARSAFQALAALKLPAKDEVPKPAPPPVAGKGIRAEIVKKPEPARDASQAYTDWTFGELPELLEVRKGGQTLIGFPALIDKGNHVEIEVFDEPEVAAAKHRAGLRRLIALQLKEPLKFLEKNISDLQRMSVLFMGLGTAEDLRDQVIGVALDRAFLADPLPADPIGFKKRIDEGRSRLNLIAQEVARAVHAVLQELANATRKLKDARPPKDVSDDIAAQLQRLVPKRFAIDTPWSQLQHLPRYLKAVTARLDKLRADPARDTKLIGEIRPLEQRYTRRIAELKGVRDARLDDFRWQLEELRVSLFAQELRTPQPVSVKRLEKVWSQLAG</sequence>
<dbReference type="PROSITE" id="PS51192">
    <property type="entry name" value="HELICASE_ATP_BIND_1"/>
    <property type="match status" value="1"/>
</dbReference>
<dbReference type="InterPro" id="IPR007502">
    <property type="entry name" value="Helicase-assoc_dom"/>
</dbReference>
<dbReference type="Pfam" id="PF07717">
    <property type="entry name" value="OB_NTP_bind"/>
    <property type="match status" value="1"/>
</dbReference>
<gene>
    <name evidence="8" type="primary">hrpA</name>
    <name evidence="8" type="ORF">ACG0Z3_06555</name>
</gene>
<dbReference type="CDD" id="cd18791">
    <property type="entry name" value="SF2_C_RHA"/>
    <property type="match status" value="1"/>
</dbReference>
<dbReference type="InterPro" id="IPR010222">
    <property type="entry name" value="RNA_helicase_HrpA"/>
</dbReference>
<dbReference type="InterPro" id="IPR048333">
    <property type="entry name" value="HA2_WH"/>
</dbReference>
<dbReference type="InterPro" id="IPR014001">
    <property type="entry name" value="Helicase_ATP-bd"/>
</dbReference>
<dbReference type="InterPro" id="IPR011709">
    <property type="entry name" value="DEAD-box_helicase_OB_fold"/>
</dbReference>
<dbReference type="PROSITE" id="PS51194">
    <property type="entry name" value="HELICASE_CTER"/>
    <property type="match status" value="1"/>
</dbReference>
<keyword evidence="2 8" id="KW-0378">Hydrolase</keyword>
<evidence type="ECO:0000256" key="1">
    <source>
        <dbReference type="ARBA" id="ARBA00022741"/>
    </source>
</evidence>
<evidence type="ECO:0000256" key="4">
    <source>
        <dbReference type="ARBA" id="ARBA00022840"/>
    </source>
</evidence>
<evidence type="ECO:0000256" key="2">
    <source>
        <dbReference type="ARBA" id="ARBA00022801"/>
    </source>
</evidence>
<dbReference type="InterPro" id="IPR003593">
    <property type="entry name" value="AAA+_ATPase"/>
</dbReference>
<dbReference type="Pfam" id="PF00270">
    <property type="entry name" value="DEAD"/>
    <property type="match status" value="1"/>
</dbReference>
<dbReference type="Gene3D" id="1.20.120.1080">
    <property type="match status" value="1"/>
</dbReference>
<keyword evidence="3 8" id="KW-0347">Helicase</keyword>
<dbReference type="SMART" id="SM00490">
    <property type="entry name" value="HELICc"/>
    <property type="match status" value="1"/>
</dbReference>
<feature type="compositionally biased region" description="Basic and acidic residues" evidence="5">
    <location>
        <begin position="792"/>
        <end position="801"/>
    </location>
</feature>
<name>A0ABW7FGI0_9BURK</name>
<dbReference type="SMART" id="SM00487">
    <property type="entry name" value="DEXDc"/>
    <property type="match status" value="1"/>
</dbReference>
<feature type="region of interest" description="Disordered" evidence="5">
    <location>
        <begin position="779"/>
        <end position="801"/>
    </location>
</feature>
<reference evidence="8 9" key="1">
    <citation type="submission" date="2024-08" db="EMBL/GenBank/DDBJ databases">
        <authorList>
            <person name="Lu H."/>
        </authorList>
    </citation>
    <scope>NUCLEOTIDE SEQUENCE [LARGE SCALE GENOMIC DNA]</scope>
    <source>
        <strain evidence="8 9">LKC17W</strain>
    </source>
</reference>